<gene>
    <name evidence="2" type="ORF">O181_062744</name>
</gene>
<evidence type="ECO:0000256" key="1">
    <source>
        <dbReference type="SAM" id="MobiDB-lite"/>
    </source>
</evidence>
<dbReference type="AlphaFoldDB" id="A0A9Q3I1V0"/>
<proteinExistence type="predicted"/>
<dbReference type="OrthoDB" id="5552562at2759"/>
<feature type="compositionally biased region" description="Basic and acidic residues" evidence="1">
    <location>
        <begin position="70"/>
        <end position="86"/>
    </location>
</feature>
<protein>
    <submittedName>
        <fullName evidence="2">Uncharacterized protein</fullName>
    </submittedName>
</protein>
<feature type="compositionally biased region" description="Basic and acidic residues" evidence="1">
    <location>
        <begin position="108"/>
        <end position="120"/>
    </location>
</feature>
<reference evidence="2" key="1">
    <citation type="submission" date="2021-03" db="EMBL/GenBank/DDBJ databases">
        <title>Draft genome sequence of rust myrtle Austropuccinia psidii MF-1, a brazilian biotype.</title>
        <authorList>
            <person name="Quecine M.C."/>
            <person name="Pachon D.M.R."/>
            <person name="Bonatelli M.L."/>
            <person name="Correr F.H."/>
            <person name="Franceschini L.M."/>
            <person name="Leite T.F."/>
            <person name="Margarido G.R.A."/>
            <person name="Almeida C.A."/>
            <person name="Ferrarezi J.A."/>
            <person name="Labate C.A."/>
        </authorList>
    </citation>
    <scope>NUCLEOTIDE SEQUENCE</scope>
    <source>
        <strain evidence="2">MF-1</strain>
    </source>
</reference>
<feature type="region of interest" description="Disordered" evidence="1">
    <location>
        <begin position="70"/>
        <end position="120"/>
    </location>
</feature>
<organism evidence="2 3">
    <name type="scientific">Austropuccinia psidii MF-1</name>
    <dbReference type="NCBI Taxonomy" id="1389203"/>
    <lineage>
        <taxon>Eukaryota</taxon>
        <taxon>Fungi</taxon>
        <taxon>Dikarya</taxon>
        <taxon>Basidiomycota</taxon>
        <taxon>Pucciniomycotina</taxon>
        <taxon>Pucciniomycetes</taxon>
        <taxon>Pucciniales</taxon>
        <taxon>Sphaerophragmiaceae</taxon>
        <taxon>Austropuccinia</taxon>
    </lineage>
</organism>
<evidence type="ECO:0000313" key="3">
    <source>
        <dbReference type="Proteomes" id="UP000765509"/>
    </source>
</evidence>
<comment type="caution">
    <text evidence="2">The sequence shown here is derived from an EMBL/GenBank/DDBJ whole genome shotgun (WGS) entry which is preliminary data.</text>
</comment>
<dbReference type="Proteomes" id="UP000765509">
    <property type="component" value="Unassembled WGS sequence"/>
</dbReference>
<name>A0A9Q3I1V0_9BASI</name>
<keyword evidence="3" id="KW-1185">Reference proteome</keyword>
<evidence type="ECO:0000313" key="2">
    <source>
        <dbReference type="EMBL" id="MBW0523029.1"/>
    </source>
</evidence>
<dbReference type="EMBL" id="AVOT02029978">
    <property type="protein sequence ID" value="MBW0523029.1"/>
    <property type="molecule type" value="Genomic_DNA"/>
</dbReference>
<accession>A0A9Q3I1V0</accession>
<feature type="compositionally biased region" description="Low complexity" evidence="1">
    <location>
        <begin position="89"/>
        <end position="100"/>
    </location>
</feature>
<sequence length="172" mass="19660">MKEGGHVSLCKADLRSLVSRIGDWGERALINHFRKGLPSRILDQLASHPSGIDSLKDLMDTILEMDTRCHERQKEKSHHQENKPEASKSISSHLQNSSGSSHKKKNFQQRDKPHSSLLNKDFKLMNSEKERRINEGLCTYCGGKHSLESCFKRPQNRLTNCQANFPAREKPE</sequence>